<dbReference type="AlphaFoldDB" id="A0A816XLH5"/>
<dbReference type="Proteomes" id="UP000663824">
    <property type="component" value="Unassembled WGS sequence"/>
</dbReference>
<sequence>MLKRKSAAEYFERNLENCCEMTRNLNLANFLPESTSILEVYENYTKAYGFNSLTFFLSSLIGFGHFGNNSSTYCAETNSQTKTSLFLVIVGASASKKSKYIQKVYDATTTAEKILFTQKSEADQIELAVFALKYTNTKNIESLSTPLPNDILRKITFIEQSLSYPEAMRSLTRSNLFFCAPEGDSILDQLNFFDHDKDNIPMRGCASALFDGQSITRSNFHGRTIIENKTLSICVGSTGAKWLNILLHLFDNLTTDGFHPRFLLHCVEPATTIDGKESQLNRARPSIVHLYIIRGLMGNRIQVFSPDASVYIQPYLTSLNSKEPHPGIKFRATTSYEQVVERRGAELIIRLASNIQYQKDILAVISKIKQLDFLNYDQFFIDQAKSIIEAIFGPSPDLTNDVTTAINGSKMIITKQTCEEAVHIFIDVLIPQHFILMNNRVNADSTETPTELRNQTDILKLPYRFFYKTTLFGNRGVLKNIHKDEIDHFLNRLVRRGILKKGKFLKSSKQSGTYESYLKYLPSDPLEEKELSFELQKHHIQFDEYQDIYKVSAVSPDGTILTVDGEFVMKKQNVNFMVLNNHQDTYVTQSTSDLAHGQVTSIVNVCGGNAFNLANVHDEVSMDAVDQQVDQFDEQLLNSLFNTGGDVSVRSSIFDRQPQPQLVILSTNNCDNFSMNQQQLLVNNVDSPSGFSEQQQQVQTNKNEPYIAQRETSLENEVQNRLQSTTQLQEEEPVICDCSQMEIIPILHDIKNDFLHAQEPETSNMEIGNEKQNKLCQSPLQNQLHLQDSISMQQHTSKSSDGNEPYAPQPINGNDSSRGARMTYDQFTGSIPIASTPILSTESVANSSLNSFILSNASTSEKPIWSIDPFEALKNPNAIPPRILSKCKQMLLSTSPIITKTCWNRRFGGDSNLCLSAIKLLMVADLLEEGNFSATTTNTFVSWMKKLPLDTNNISDTLEFQQMKLDTFNVTWQQYASSFKETAFGHSKRFSFVSTEAAEILRSKPYSDVGFILNESAVLTKKDTSSAQNVNKAMDISSNPPESIALISPNDLSSITVDSNTRLETASITTTSVSHQLSSSIELHDVSLNAASGIYFVSILYVFRCDSLSKY</sequence>
<name>A0A816XLH5_9BILA</name>
<protein>
    <submittedName>
        <fullName evidence="2">Uncharacterized protein</fullName>
    </submittedName>
</protein>
<dbReference type="EMBL" id="CAJNRE010016748">
    <property type="protein sequence ID" value="CAF2148400.1"/>
    <property type="molecule type" value="Genomic_DNA"/>
</dbReference>
<feature type="compositionally biased region" description="Polar residues" evidence="1">
    <location>
        <begin position="791"/>
        <end position="802"/>
    </location>
</feature>
<feature type="region of interest" description="Disordered" evidence="1">
    <location>
        <begin position="791"/>
        <end position="822"/>
    </location>
</feature>
<evidence type="ECO:0000313" key="3">
    <source>
        <dbReference type="Proteomes" id="UP000663824"/>
    </source>
</evidence>
<accession>A0A816XLH5</accession>
<reference evidence="2" key="1">
    <citation type="submission" date="2021-02" db="EMBL/GenBank/DDBJ databases">
        <authorList>
            <person name="Nowell W R."/>
        </authorList>
    </citation>
    <scope>NUCLEOTIDE SEQUENCE</scope>
</reference>
<organism evidence="2 3">
    <name type="scientific">Rotaria magnacalcarata</name>
    <dbReference type="NCBI Taxonomy" id="392030"/>
    <lineage>
        <taxon>Eukaryota</taxon>
        <taxon>Metazoa</taxon>
        <taxon>Spiralia</taxon>
        <taxon>Gnathifera</taxon>
        <taxon>Rotifera</taxon>
        <taxon>Eurotatoria</taxon>
        <taxon>Bdelloidea</taxon>
        <taxon>Philodinida</taxon>
        <taxon>Philodinidae</taxon>
        <taxon>Rotaria</taxon>
    </lineage>
</organism>
<gene>
    <name evidence="2" type="ORF">MBJ925_LOCUS30807</name>
</gene>
<proteinExistence type="predicted"/>
<evidence type="ECO:0000313" key="2">
    <source>
        <dbReference type="EMBL" id="CAF2148400.1"/>
    </source>
</evidence>
<comment type="caution">
    <text evidence="2">The sequence shown here is derived from an EMBL/GenBank/DDBJ whole genome shotgun (WGS) entry which is preliminary data.</text>
</comment>
<evidence type="ECO:0000256" key="1">
    <source>
        <dbReference type="SAM" id="MobiDB-lite"/>
    </source>
</evidence>